<feature type="compositionally biased region" description="Low complexity" evidence="1">
    <location>
        <begin position="82"/>
        <end position="96"/>
    </location>
</feature>
<dbReference type="EMBL" id="DS999641">
    <property type="protein sequence ID" value="EFE65897.2"/>
    <property type="molecule type" value="Genomic_DNA"/>
</dbReference>
<gene>
    <name evidence="2" type="ORF">SSFG_01150</name>
</gene>
<organism evidence="2 3">
    <name type="scientific">Streptomyces viridosporus (strain ATCC 14672 / DSM 40746 / JCM 4963 / KCTC 9882 / NRRL B-12104 / FH 1290)</name>
    <name type="common">Streptomyces ghanaensis</name>
    <dbReference type="NCBI Taxonomy" id="566461"/>
    <lineage>
        <taxon>Bacteria</taxon>
        <taxon>Bacillati</taxon>
        <taxon>Actinomycetota</taxon>
        <taxon>Actinomycetes</taxon>
        <taxon>Kitasatosporales</taxon>
        <taxon>Streptomycetaceae</taxon>
        <taxon>Streptomyces</taxon>
    </lineage>
</organism>
<protein>
    <submittedName>
        <fullName evidence="2">Predicted protein</fullName>
    </submittedName>
</protein>
<evidence type="ECO:0000313" key="2">
    <source>
        <dbReference type="EMBL" id="EFE65897.2"/>
    </source>
</evidence>
<sequence>MLRVTHLDSDSVDGAFDALSAFLTAVAALGPACTRARAKAPSPPARPSVRPQGDGMTMVPATYERGFARAALYADVRSMSVPSRSSAVSAGPFQARRPPPPGAAR</sequence>
<feature type="region of interest" description="Disordered" evidence="1">
    <location>
        <begin position="82"/>
        <end position="105"/>
    </location>
</feature>
<dbReference type="Proteomes" id="UP000003824">
    <property type="component" value="Unassembled WGS sequence"/>
</dbReference>
<accession>D6A5U6</accession>
<dbReference type="AlphaFoldDB" id="D6A5U6"/>
<evidence type="ECO:0000313" key="3">
    <source>
        <dbReference type="Proteomes" id="UP000003824"/>
    </source>
</evidence>
<proteinExistence type="predicted"/>
<evidence type="ECO:0000256" key="1">
    <source>
        <dbReference type="SAM" id="MobiDB-lite"/>
    </source>
</evidence>
<reference evidence="3" key="1">
    <citation type="submission" date="2008-12" db="EMBL/GenBank/DDBJ databases">
        <title>Annotation of Streptomyces ghanaensis ATCC 14672.</title>
        <authorList>
            <consortium name="The Broad Institute Genome Sequencing Platform"/>
            <consortium name="Broad Institute Microbial Sequencing Center"/>
            <person name="Fischbach M."/>
            <person name="Ward D."/>
            <person name="Young S."/>
            <person name="Kodira C.D."/>
            <person name="Zeng Q."/>
            <person name="Koehrsen M."/>
            <person name="Godfrey P."/>
            <person name="Alvarado L."/>
            <person name="Berlin A.M."/>
            <person name="Borenstein D."/>
            <person name="Chen Z."/>
            <person name="Engels R."/>
            <person name="Freedman E."/>
            <person name="Gellesch M."/>
            <person name="Goldberg J."/>
            <person name="Griggs A."/>
            <person name="Gujja S."/>
            <person name="Heiman D.I."/>
            <person name="Hepburn T.A."/>
            <person name="Howarth C."/>
            <person name="Jen D."/>
            <person name="Larson L."/>
            <person name="Lewis B."/>
            <person name="Mehta T."/>
            <person name="Park D."/>
            <person name="Pearson M."/>
            <person name="Roberts A."/>
            <person name="Saif S."/>
            <person name="Shea T.D."/>
            <person name="Shenoy N."/>
            <person name="Sisk P."/>
            <person name="Stolte C."/>
            <person name="Sykes S.N."/>
            <person name="Walk T."/>
            <person name="White J."/>
            <person name="Yandava C."/>
            <person name="Straight P."/>
            <person name="Clardy J."/>
            <person name="Hung D."/>
            <person name="Kolter R."/>
            <person name="Mekalanos J."/>
            <person name="Walker S."/>
            <person name="Walsh C.T."/>
            <person name="Wieland B.L.C."/>
            <person name="Ilzarbe M."/>
            <person name="Galagan J."/>
            <person name="Nusbaum C."/>
            <person name="Birren B."/>
        </authorList>
    </citation>
    <scope>NUCLEOTIDE SEQUENCE [LARGE SCALE GENOMIC DNA]</scope>
    <source>
        <strain evidence="3">ATCC 14672 / DSM 40746 / JCM 4963 / KCTC 9882 / NRRL B-12104 / FH 1290</strain>
    </source>
</reference>
<name>D6A5U6_STRV1</name>
<feature type="region of interest" description="Disordered" evidence="1">
    <location>
        <begin position="37"/>
        <end position="57"/>
    </location>
</feature>